<evidence type="ECO:0000256" key="3">
    <source>
        <dbReference type="ARBA" id="ARBA00022679"/>
    </source>
</evidence>
<keyword evidence="8" id="KW-0862">Zinc</keyword>
<feature type="binding site" evidence="8">
    <location>
        <position position="266"/>
    </location>
    <ligand>
        <name>Zn(2+)</name>
        <dbReference type="ChEBI" id="CHEBI:29105"/>
    </ligand>
</feature>
<dbReference type="HAMAP" id="MF_00290">
    <property type="entry name" value="tRNA_dimethyltr_TRM1"/>
    <property type="match status" value="1"/>
</dbReference>
<dbReference type="GO" id="GO:0002940">
    <property type="term" value="P:tRNA N2-guanine methylation"/>
    <property type="evidence" value="ECO:0007669"/>
    <property type="project" value="TreeGrafter"/>
</dbReference>
<dbReference type="NCBIfam" id="TIGR00308">
    <property type="entry name" value="TRM1"/>
    <property type="match status" value="1"/>
</dbReference>
<dbReference type="AlphaFoldDB" id="E3GW75"/>
<dbReference type="EMBL" id="CP002278">
    <property type="protein sequence ID" value="ADP77840.1"/>
    <property type="molecule type" value="Genomic_DNA"/>
</dbReference>
<name>E3GW75_METFV</name>
<evidence type="ECO:0000256" key="8">
    <source>
        <dbReference type="HAMAP-Rule" id="MF_00290"/>
    </source>
</evidence>
<evidence type="ECO:0000256" key="6">
    <source>
        <dbReference type="ARBA" id="ARBA00022884"/>
    </source>
</evidence>
<keyword evidence="5 8" id="KW-0819">tRNA processing</keyword>
<dbReference type="HOGENOM" id="CLU_010862_5_1_2"/>
<proteinExistence type="inferred from homology"/>
<comment type="catalytic activity">
    <reaction evidence="8">
        <text>guanosine(26) in tRNA + 2 S-adenosyl-L-methionine = N(2)-dimethylguanosine(26) in tRNA + 2 S-adenosyl-L-homocysteine + 2 H(+)</text>
        <dbReference type="Rhea" id="RHEA:43140"/>
        <dbReference type="Rhea" id="RHEA-COMP:10359"/>
        <dbReference type="Rhea" id="RHEA-COMP:10360"/>
        <dbReference type="ChEBI" id="CHEBI:15378"/>
        <dbReference type="ChEBI" id="CHEBI:57856"/>
        <dbReference type="ChEBI" id="CHEBI:59789"/>
        <dbReference type="ChEBI" id="CHEBI:74269"/>
        <dbReference type="ChEBI" id="CHEBI:74513"/>
        <dbReference type="EC" id="2.1.1.216"/>
    </reaction>
</comment>
<feature type="binding site" evidence="8">
    <location>
        <position position="110"/>
    </location>
    <ligand>
        <name>S-adenosyl-L-methionine</name>
        <dbReference type="ChEBI" id="CHEBI:59789"/>
    </ligand>
</feature>
<keyword evidence="3 8" id="KW-0808">Transferase</keyword>
<dbReference type="SUPFAM" id="SSF53335">
    <property type="entry name" value="S-adenosyl-L-methionine-dependent methyltransferases"/>
    <property type="match status" value="1"/>
</dbReference>
<dbReference type="OrthoDB" id="372177at2157"/>
<comment type="similarity">
    <text evidence="8 9">Belongs to the class I-like SAM-binding methyltransferase superfamily. Trm1 family.</text>
</comment>
<dbReference type="Proteomes" id="UP000002315">
    <property type="component" value="Chromosome"/>
</dbReference>
<feature type="binding site" evidence="8">
    <location>
        <position position="35"/>
    </location>
    <ligand>
        <name>S-adenosyl-L-methionine</name>
        <dbReference type="ChEBI" id="CHEBI:59789"/>
    </ligand>
</feature>
<dbReference type="Gene3D" id="3.40.50.150">
    <property type="entry name" value="Vaccinia Virus protein VP39"/>
    <property type="match status" value="1"/>
</dbReference>
<dbReference type="Pfam" id="PF02005">
    <property type="entry name" value="TRM"/>
    <property type="match status" value="1"/>
</dbReference>
<evidence type="ECO:0000256" key="2">
    <source>
        <dbReference type="ARBA" id="ARBA00022603"/>
    </source>
</evidence>
<dbReference type="STRING" id="523846.Mfer_1045"/>
<feature type="binding site" evidence="8">
    <location>
        <position position="83"/>
    </location>
    <ligand>
        <name>S-adenosyl-L-methionine</name>
        <dbReference type="ChEBI" id="CHEBI:59789"/>
    </ligand>
</feature>
<feature type="binding site" evidence="8">
    <location>
        <position position="246"/>
    </location>
    <ligand>
        <name>Zn(2+)</name>
        <dbReference type="ChEBI" id="CHEBI:29105"/>
    </ligand>
</feature>
<accession>E3GW75</accession>
<dbReference type="PANTHER" id="PTHR10631:SF3">
    <property type="entry name" value="TRNA (GUANINE(26)-N(2))-DIMETHYLTRANSFERASE"/>
    <property type="match status" value="1"/>
</dbReference>
<feature type="binding site" evidence="8">
    <location>
        <position position="65"/>
    </location>
    <ligand>
        <name>S-adenosyl-L-methionine</name>
        <dbReference type="ChEBI" id="CHEBI:59789"/>
    </ligand>
</feature>
<dbReference type="GO" id="GO:0046872">
    <property type="term" value="F:metal ion binding"/>
    <property type="evidence" value="ECO:0007669"/>
    <property type="project" value="UniProtKB-KW"/>
</dbReference>
<feature type="binding site" evidence="8">
    <location>
        <position position="109"/>
    </location>
    <ligand>
        <name>S-adenosyl-L-methionine</name>
        <dbReference type="ChEBI" id="CHEBI:59789"/>
    </ligand>
</feature>
<dbReference type="PANTHER" id="PTHR10631">
    <property type="entry name" value="N 2 ,N 2 -DIMETHYLGUANOSINE TRNA METHYLTRANSFERASE"/>
    <property type="match status" value="1"/>
</dbReference>
<gene>
    <name evidence="8" type="primary">trm1</name>
    <name evidence="10" type="ordered locus">Mfer_1045</name>
</gene>
<dbReference type="FunFam" id="3.30.56.70:FF:000001">
    <property type="entry name" value="tRNA (guanine(26)-N(2))-dimethyltransferase"/>
    <property type="match status" value="1"/>
</dbReference>
<evidence type="ECO:0000313" key="10">
    <source>
        <dbReference type="EMBL" id="ADP77840.1"/>
    </source>
</evidence>
<keyword evidence="11" id="KW-1185">Reference proteome</keyword>
<protein>
    <recommendedName>
        <fullName evidence="7 8">tRNA (guanine(26)-N(2))-dimethyltransferase</fullName>
        <ecNumber evidence="7 8">2.1.1.216</ecNumber>
    </recommendedName>
    <alternativeName>
        <fullName evidence="8">tRNA 2,2-dimethylguanosine-26 methyltransferase</fullName>
    </alternativeName>
    <alternativeName>
        <fullName evidence="8">tRNA(guanine-26,N(2)-N(2)) methyltransferase</fullName>
    </alternativeName>
    <alternativeName>
        <fullName evidence="8">tRNA(m(2,2)G26)dimethyltransferase</fullName>
    </alternativeName>
</protein>
<dbReference type="InterPro" id="IPR022923">
    <property type="entry name" value="TRM1_arc_bac"/>
</dbReference>
<feature type="binding site" evidence="8">
    <location>
        <position position="263"/>
    </location>
    <ligand>
        <name>Zn(2+)</name>
        <dbReference type="ChEBI" id="CHEBI:29105"/>
    </ligand>
</feature>
<evidence type="ECO:0000313" key="11">
    <source>
        <dbReference type="Proteomes" id="UP000002315"/>
    </source>
</evidence>
<dbReference type="InterPro" id="IPR002905">
    <property type="entry name" value="Trm1"/>
</dbReference>
<dbReference type="EC" id="2.1.1.216" evidence="7 8"/>
<evidence type="ECO:0000256" key="1">
    <source>
        <dbReference type="ARBA" id="ARBA00022555"/>
    </source>
</evidence>
<reference evidence="10 11" key="1">
    <citation type="journal article" date="2010" name="Stand. Genomic Sci.">
        <title>Complete genome sequence of Methanothermus fervidus type strain (V24S).</title>
        <authorList>
            <person name="Anderson I."/>
            <person name="Djao O.D."/>
            <person name="Misra M."/>
            <person name="Chertkov O."/>
            <person name="Nolan M."/>
            <person name="Lucas S."/>
            <person name="Lapidus A."/>
            <person name="Del Rio T.G."/>
            <person name="Tice H."/>
            <person name="Cheng J.F."/>
            <person name="Tapia R."/>
            <person name="Han C."/>
            <person name="Goodwin L."/>
            <person name="Pitluck S."/>
            <person name="Liolios K."/>
            <person name="Ivanova N."/>
            <person name="Mavromatis K."/>
            <person name="Mikhailova N."/>
            <person name="Pati A."/>
            <person name="Brambilla E."/>
            <person name="Chen A."/>
            <person name="Palaniappan K."/>
            <person name="Land M."/>
            <person name="Hauser L."/>
            <person name="Chang Y.J."/>
            <person name="Jeffries C.D."/>
            <person name="Sikorski J."/>
            <person name="Spring S."/>
            <person name="Rohde M."/>
            <person name="Eichinger K."/>
            <person name="Huber H."/>
            <person name="Wirth R."/>
            <person name="Goker M."/>
            <person name="Detter J.C."/>
            <person name="Woyke T."/>
            <person name="Bristow J."/>
            <person name="Eisen J.A."/>
            <person name="Markowitz V."/>
            <person name="Hugenholtz P."/>
            <person name="Klenk H.P."/>
            <person name="Kyrpides N.C."/>
        </authorList>
    </citation>
    <scope>NUCLEOTIDE SEQUENCE [LARGE SCALE GENOMIC DNA]</scope>
    <source>
        <strain evidence="11">ATCC 43054 / DSM 2088 / JCM 10308 / V24 S</strain>
    </source>
</reference>
<dbReference type="InterPro" id="IPR042296">
    <property type="entry name" value="tRNA_met_Trm1_C"/>
</dbReference>
<feature type="binding site" evidence="8">
    <location>
        <position position="243"/>
    </location>
    <ligand>
        <name>Zn(2+)</name>
        <dbReference type="ChEBI" id="CHEBI:29105"/>
    </ligand>
</feature>
<keyword evidence="1 8" id="KW-0820">tRNA-binding</keyword>
<keyword evidence="8" id="KW-0479">Metal-binding</keyword>
<evidence type="ECO:0000256" key="4">
    <source>
        <dbReference type="ARBA" id="ARBA00022691"/>
    </source>
</evidence>
<evidence type="ECO:0000256" key="7">
    <source>
        <dbReference type="ARBA" id="ARBA00039099"/>
    </source>
</evidence>
<evidence type="ECO:0000256" key="5">
    <source>
        <dbReference type="ARBA" id="ARBA00022694"/>
    </source>
</evidence>
<dbReference type="PROSITE" id="PS51626">
    <property type="entry name" value="SAM_MT_TRM1"/>
    <property type="match status" value="1"/>
</dbReference>
<dbReference type="KEGG" id="mfv:Mfer_1045"/>
<dbReference type="FunFam" id="3.40.50.150:FF:000272">
    <property type="entry name" value="tRNA (guanine(26)-N(2))-dimethyltransferase"/>
    <property type="match status" value="1"/>
</dbReference>
<keyword evidence="6 8" id="KW-0694">RNA-binding</keyword>
<organism evidence="10 11">
    <name type="scientific">Methanothermus fervidus (strain ATCC 43054 / DSM 2088 / JCM 10308 / V24 S)</name>
    <dbReference type="NCBI Taxonomy" id="523846"/>
    <lineage>
        <taxon>Archaea</taxon>
        <taxon>Methanobacteriati</taxon>
        <taxon>Methanobacteriota</taxon>
        <taxon>Methanomada group</taxon>
        <taxon>Methanobacteria</taxon>
        <taxon>Methanobacteriales</taxon>
        <taxon>Methanothermaceae</taxon>
        <taxon>Methanothermus</taxon>
    </lineage>
</organism>
<comment type="function">
    <text evidence="8">Dimethylates a single guanine residue at position 26 of a number of tRNAs using S-adenosyl-L-methionine as donor of the methyl groups.</text>
</comment>
<dbReference type="GO" id="GO:0160104">
    <property type="term" value="F:tRNA (guanine(26)-N2)-dimethyltransferase activity"/>
    <property type="evidence" value="ECO:0007669"/>
    <property type="project" value="UniProtKB-UniRule"/>
</dbReference>
<evidence type="ECO:0000256" key="9">
    <source>
        <dbReference type="PROSITE-ProRule" id="PRU00958"/>
    </source>
</evidence>
<keyword evidence="2 8" id="KW-0489">Methyltransferase</keyword>
<sequence length="382" mass="43523">METIREGKVKIKIPKFKKVSSEAPVFYNPAMKFDRDLSVIILQQFQKEINKEISVADTFGASGIRGIRYFKEVKNVNKVFINDIDETAVKFIKKNVALNNIEAEVSQEEANIFLRKNRGKFDIIDIDPFGTPSPFIDSTLYSAKRDSLLCITATDTSALCGTYRTACIRKYNSVPLKTEYCHENAVRILMAFVAMNGAKYDKYIVPKFSHSTKHYVRLYLKVKKGAKKTDKCIDKNIGFILHCNNCFYRETRAGLSYQHPSECPSCGHKLHVGGPLWVGKVYDPEFVKEIRKSIVSYANQKILKFIEVCSQECEMPATYYDVHRICSDLRISAPKIDKIINSLRELGFRATRTHYSPVGIKTDAPVETIKKVIRKLSNATHS</sequence>
<keyword evidence="4 8" id="KW-0949">S-adenosyl-L-methionine</keyword>
<dbReference type="GO" id="GO:0000049">
    <property type="term" value="F:tRNA binding"/>
    <property type="evidence" value="ECO:0007669"/>
    <property type="project" value="UniProtKB-UniRule"/>
</dbReference>
<dbReference type="InterPro" id="IPR029063">
    <property type="entry name" value="SAM-dependent_MTases_sf"/>
</dbReference>
<dbReference type="Gene3D" id="3.30.56.70">
    <property type="entry name" value="N2,N2-dimethylguanosine tRNA methyltransferase, C-terminal domain"/>
    <property type="match status" value="1"/>
</dbReference>